<name>A0A0A9BIX1_ARUDO</name>
<protein>
    <submittedName>
        <fullName evidence="1">Uncharacterized protein</fullName>
    </submittedName>
</protein>
<accession>A0A0A9BIX1</accession>
<sequence length="37" mass="3884">MVMIKYSGLMRTSLVSTTSCFDDDGNATLLLGASTPS</sequence>
<reference evidence="1" key="1">
    <citation type="submission" date="2014-09" db="EMBL/GenBank/DDBJ databases">
        <authorList>
            <person name="Magalhaes I.L.F."/>
            <person name="Oliveira U."/>
            <person name="Santos F.R."/>
            <person name="Vidigal T.H.D.A."/>
            <person name="Brescovit A.D."/>
            <person name="Santos A.J."/>
        </authorList>
    </citation>
    <scope>NUCLEOTIDE SEQUENCE</scope>
    <source>
        <tissue evidence="1">Shoot tissue taken approximately 20 cm above the soil surface</tissue>
    </source>
</reference>
<dbReference type="EMBL" id="GBRH01234559">
    <property type="protein sequence ID" value="JAD63336.1"/>
    <property type="molecule type" value="Transcribed_RNA"/>
</dbReference>
<evidence type="ECO:0000313" key="1">
    <source>
        <dbReference type="EMBL" id="JAD63336.1"/>
    </source>
</evidence>
<organism evidence="1">
    <name type="scientific">Arundo donax</name>
    <name type="common">Giant reed</name>
    <name type="synonym">Donax arundinaceus</name>
    <dbReference type="NCBI Taxonomy" id="35708"/>
    <lineage>
        <taxon>Eukaryota</taxon>
        <taxon>Viridiplantae</taxon>
        <taxon>Streptophyta</taxon>
        <taxon>Embryophyta</taxon>
        <taxon>Tracheophyta</taxon>
        <taxon>Spermatophyta</taxon>
        <taxon>Magnoliopsida</taxon>
        <taxon>Liliopsida</taxon>
        <taxon>Poales</taxon>
        <taxon>Poaceae</taxon>
        <taxon>PACMAD clade</taxon>
        <taxon>Arundinoideae</taxon>
        <taxon>Arundineae</taxon>
        <taxon>Arundo</taxon>
    </lineage>
</organism>
<dbReference type="AlphaFoldDB" id="A0A0A9BIX1"/>
<proteinExistence type="predicted"/>
<reference evidence="1" key="2">
    <citation type="journal article" date="2015" name="Data Brief">
        <title>Shoot transcriptome of the giant reed, Arundo donax.</title>
        <authorList>
            <person name="Barrero R.A."/>
            <person name="Guerrero F.D."/>
            <person name="Moolhuijzen P."/>
            <person name="Goolsby J.A."/>
            <person name="Tidwell J."/>
            <person name="Bellgard S.E."/>
            <person name="Bellgard M.I."/>
        </authorList>
    </citation>
    <scope>NUCLEOTIDE SEQUENCE</scope>
    <source>
        <tissue evidence="1">Shoot tissue taken approximately 20 cm above the soil surface</tissue>
    </source>
</reference>